<evidence type="ECO:0000256" key="2">
    <source>
        <dbReference type="ARBA" id="ARBA00004651"/>
    </source>
</evidence>
<evidence type="ECO:0000256" key="9">
    <source>
        <dbReference type="ARBA" id="ARBA00022777"/>
    </source>
</evidence>
<keyword evidence="13 14" id="KW-0472">Membrane</keyword>
<dbReference type="InterPro" id="IPR003594">
    <property type="entry name" value="HATPase_dom"/>
</dbReference>
<sequence>MSIKKKVSLKRYWTSWYLITLCIGLVLIGIISALWIRHTTLENRLNLMTFAAESMADRVVDGDERPFPGKEMPKMYTGREDRIDPFNYIVDLDGQVIFSDRPFGPVNDAISMSVIESESSIQKILIDETNYYLVKAPIVVDESTIGWVLMVDSEKMLTEVNQEYTQLLLFIISLGLLGWLVITILSNRLSKPIQTVANAAKQVAEGNYQIELPPERKEKEVDDLIQSFKEMTFKLEHLESLRTELLAGVTHELKTPVTSISGLLQAINDDVVTGDDAKEFIAISLKETEKMKKMVEDLLAFNQFAANVLDVNCEVQLINDVVEEAIYSWEISQDDKKIELNVHYLKNPVEVSIDPIRFQQIMTNLLNNAQQAMEDSGKISVVISDNESNVYIDVIDVGNGIPKEEQDYIFERFYRGNEKKYKVRGLGLGLSLSKMIAQAMGGDLQLLNTSSLGTTFRIHLSKISSQ</sequence>
<dbReference type="RefSeq" id="WP_036179718.1">
    <property type="nucleotide sequence ID" value="NZ_AVCZ01000056.1"/>
</dbReference>
<dbReference type="EC" id="2.7.13.3" evidence="3"/>
<dbReference type="PANTHER" id="PTHR45528">
    <property type="entry name" value="SENSOR HISTIDINE KINASE CPXA"/>
    <property type="match status" value="1"/>
</dbReference>
<evidence type="ECO:0000256" key="3">
    <source>
        <dbReference type="ARBA" id="ARBA00012438"/>
    </source>
</evidence>
<dbReference type="Gene3D" id="3.30.565.10">
    <property type="entry name" value="Histidine kinase-like ATPase, C-terminal domain"/>
    <property type="match status" value="1"/>
</dbReference>
<dbReference type="GO" id="GO:0005886">
    <property type="term" value="C:plasma membrane"/>
    <property type="evidence" value="ECO:0007669"/>
    <property type="project" value="UniProtKB-SubCell"/>
</dbReference>
<dbReference type="Gene3D" id="6.10.340.10">
    <property type="match status" value="1"/>
</dbReference>
<feature type="transmembrane region" description="Helical" evidence="14">
    <location>
        <begin position="12"/>
        <end position="36"/>
    </location>
</feature>
<protein>
    <recommendedName>
        <fullName evidence="3">histidine kinase</fullName>
        <ecNumber evidence="3">2.7.13.3</ecNumber>
    </recommendedName>
</protein>
<comment type="catalytic activity">
    <reaction evidence="1">
        <text>ATP + protein L-histidine = ADP + protein N-phospho-L-histidine.</text>
        <dbReference type="EC" id="2.7.13.3"/>
    </reaction>
</comment>
<keyword evidence="9 17" id="KW-0418">Kinase</keyword>
<gene>
    <name evidence="17" type="ORF">CD30_17785</name>
</gene>
<dbReference type="PROSITE" id="PS50885">
    <property type="entry name" value="HAMP"/>
    <property type="match status" value="1"/>
</dbReference>
<keyword evidence="12" id="KW-0902">Two-component regulatory system</keyword>
<keyword evidence="10" id="KW-0067">ATP-binding</keyword>
<dbReference type="AlphaFoldDB" id="A0A0A3J1A2"/>
<dbReference type="InterPro" id="IPR036097">
    <property type="entry name" value="HisK_dim/P_sf"/>
</dbReference>
<dbReference type="PROSITE" id="PS50109">
    <property type="entry name" value="HIS_KIN"/>
    <property type="match status" value="1"/>
</dbReference>
<evidence type="ECO:0000256" key="8">
    <source>
        <dbReference type="ARBA" id="ARBA00022741"/>
    </source>
</evidence>
<evidence type="ECO:0000313" key="18">
    <source>
        <dbReference type="Proteomes" id="UP000030595"/>
    </source>
</evidence>
<evidence type="ECO:0000256" key="10">
    <source>
        <dbReference type="ARBA" id="ARBA00022840"/>
    </source>
</evidence>
<dbReference type="InterPro" id="IPR003660">
    <property type="entry name" value="HAMP_dom"/>
</dbReference>
<dbReference type="CDD" id="cd06225">
    <property type="entry name" value="HAMP"/>
    <property type="match status" value="1"/>
</dbReference>
<evidence type="ECO:0000256" key="11">
    <source>
        <dbReference type="ARBA" id="ARBA00022989"/>
    </source>
</evidence>
<comment type="subcellular location">
    <subcellularLocation>
        <location evidence="2">Cell membrane</location>
        <topology evidence="2">Multi-pass membrane protein</topology>
    </subcellularLocation>
</comment>
<dbReference type="GO" id="GO:0000155">
    <property type="term" value="F:phosphorelay sensor kinase activity"/>
    <property type="evidence" value="ECO:0007669"/>
    <property type="project" value="InterPro"/>
</dbReference>
<evidence type="ECO:0000256" key="14">
    <source>
        <dbReference type="SAM" id="Phobius"/>
    </source>
</evidence>
<keyword evidence="11 14" id="KW-1133">Transmembrane helix</keyword>
<keyword evidence="6" id="KW-0808">Transferase</keyword>
<evidence type="ECO:0000313" key="17">
    <source>
        <dbReference type="EMBL" id="KGR88973.1"/>
    </source>
</evidence>
<evidence type="ECO:0000256" key="5">
    <source>
        <dbReference type="ARBA" id="ARBA00022553"/>
    </source>
</evidence>
<dbReference type="Pfam" id="PF00672">
    <property type="entry name" value="HAMP"/>
    <property type="match status" value="1"/>
</dbReference>
<dbReference type="EMBL" id="JPVQ01000056">
    <property type="protein sequence ID" value="KGR88973.1"/>
    <property type="molecule type" value="Genomic_DNA"/>
</dbReference>
<dbReference type="InterPro" id="IPR004358">
    <property type="entry name" value="Sig_transdc_His_kin-like_C"/>
</dbReference>
<name>A0A0A3J1A2_9BACL</name>
<dbReference type="CDD" id="cd00082">
    <property type="entry name" value="HisKA"/>
    <property type="match status" value="1"/>
</dbReference>
<organism evidence="17 18">
    <name type="scientific">Ureibacillus massiliensis 4400831 = CIP 108448 = CCUG 49529</name>
    <dbReference type="NCBI Taxonomy" id="1211035"/>
    <lineage>
        <taxon>Bacteria</taxon>
        <taxon>Bacillati</taxon>
        <taxon>Bacillota</taxon>
        <taxon>Bacilli</taxon>
        <taxon>Bacillales</taxon>
        <taxon>Caryophanaceae</taxon>
        <taxon>Ureibacillus</taxon>
    </lineage>
</organism>
<feature type="domain" description="Histidine kinase" evidence="15">
    <location>
        <begin position="248"/>
        <end position="464"/>
    </location>
</feature>
<dbReference type="PRINTS" id="PR00344">
    <property type="entry name" value="BCTRLSENSOR"/>
</dbReference>
<evidence type="ECO:0000259" key="15">
    <source>
        <dbReference type="PROSITE" id="PS50109"/>
    </source>
</evidence>
<evidence type="ECO:0000256" key="7">
    <source>
        <dbReference type="ARBA" id="ARBA00022692"/>
    </source>
</evidence>
<keyword evidence="7 14" id="KW-0812">Transmembrane</keyword>
<comment type="caution">
    <text evidence="17">The sequence shown here is derived from an EMBL/GenBank/DDBJ whole genome shotgun (WGS) entry which is preliminary data.</text>
</comment>
<reference evidence="17 18" key="1">
    <citation type="submission" date="2014-02" db="EMBL/GenBank/DDBJ databases">
        <title>Draft genome sequence of Lysinibacillus massiliensis CCUG 49529.</title>
        <authorList>
            <person name="Zhang F."/>
            <person name="Wang G."/>
            <person name="Zhang L."/>
        </authorList>
    </citation>
    <scope>NUCLEOTIDE SEQUENCE [LARGE SCALE GENOMIC DNA]</scope>
    <source>
        <strain evidence="17 18">CCUG 49529</strain>
    </source>
</reference>
<feature type="domain" description="HAMP" evidence="16">
    <location>
        <begin position="187"/>
        <end position="240"/>
    </location>
</feature>
<keyword evidence="8" id="KW-0547">Nucleotide-binding</keyword>
<dbReference type="CDD" id="cd00075">
    <property type="entry name" value="HATPase"/>
    <property type="match status" value="1"/>
</dbReference>
<evidence type="ECO:0000256" key="1">
    <source>
        <dbReference type="ARBA" id="ARBA00000085"/>
    </source>
</evidence>
<dbReference type="SUPFAM" id="SSF55874">
    <property type="entry name" value="ATPase domain of HSP90 chaperone/DNA topoisomerase II/histidine kinase"/>
    <property type="match status" value="1"/>
</dbReference>
<dbReference type="GO" id="GO:0005524">
    <property type="term" value="F:ATP binding"/>
    <property type="evidence" value="ECO:0007669"/>
    <property type="project" value="UniProtKB-KW"/>
</dbReference>
<keyword evidence="18" id="KW-1185">Reference proteome</keyword>
<dbReference type="SMART" id="SM00388">
    <property type="entry name" value="HisKA"/>
    <property type="match status" value="1"/>
</dbReference>
<evidence type="ECO:0000256" key="4">
    <source>
        <dbReference type="ARBA" id="ARBA00022475"/>
    </source>
</evidence>
<dbReference type="InterPro" id="IPR005467">
    <property type="entry name" value="His_kinase_dom"/>
</dbReference>
<dbReference type="InterPro" id="IPR036890">
    <property type="entry name" value="HATPase_C_sf"/>
</dbReference>
<evidence type="ECO:0000256" key="6">
    <source>
        <dbReference type="ARBA" id="ARBA00022679"/>
    </source>
</evidence>
<dbReference type="SUPFAM" id="SSF47384">
    <property type="entry name" value="Homodimeric domain of signal transducing histidine kinase"/>
    <property type="match status" value="1"/>
</dbReference>
<dbReference type="Pfam" id="PF00512">
    <property type="entry name" value="HisKA"/>
    <property type="match status" value="1"/>
</dbReference>
<dbReference type="Proteomes" id="UP000030595">
    <property type="component" value="Unassembled WGS sequence"/>
</dbReference>
<dbReference type="SMART" id="SM00304">
    <property type="entry name" value="HAMP"/>
    <property type="match status" value="1"/>
</dbReference>
<evidence type="ECO:0000259" key="16">
    <source>
        <dbReference type="PROSITE" id="PS50885"/>
    </source>
</evidence>
<dbReference type="InterPro" id="IPR050398">
    <property type="entry name" value="HssS/ArlS-like"/>
</dbReference>
<keyword evidence="5" id="KW-0597">Phosphoprotein</keyword>
<evidence type="ECO:0000256" key="12">
    <source>
        <dbReference type="ARBA" id="ARBA00023012"/>
    </source>
</evidence>
<keyword evidence="4" id="KW-1003">Cell membrane</keyword>
<dbReference type="OrthoDB" id="9813151at2"/>
<evidence type="ECO:0000256" key="13">
    <source>
        <dbReference type="ARBA" id="ARBA00023136"/>
    </source>
</evidence>
<dbReference type="InterPro" id="IPR003661">
    <property type="entry name" value="HisK_dim/P_dom"/>
</dbReference>
<dbReference type="SUPFAM" id="SSF158472">
    <property type="entry name" value="HAMP domain-like"/>
    <property type="match status" value="1"/>
</dbReference>
<dbReference type="Pfam" id="PF02518">
    <property type="entry name" value="HATPase_c"/>
    <property type="match status" value="1"/>
</dbReference>
<dbReference type="SMART" id="SM00387">
    <property type="entry name" value="HATPase_c"/>
    <property type="match status" value="1"/>
</dbReference>
<dbReference type="Gene3D" id="1.10.287.130">
    <property type="match status" value="1"/>
</dbReference>
<accession>A0A0A3J1A2</accession>
<dbReference type="PANTHER" id="PTHR45528:SF1">
    <property type="entry name" value="SENSOR HISTIDINE KINASE CPXA"/>
    <property type="match status" value="1"/>
</dbReference>
<dbReference type="eggNOG" id="COG2205">
    <property type="taxonomic scope" value="Bacteria"/>
</dbReference>
<proteinExistence type="predicted"/>